<keyword evidence="1" id="KW-1133">Transmembrane helix</keyword>
<sequence>MFILGILFSTYALKATGTNVFLCALVINIILLIIVTIIKEKKPQQD</sequence>
<dbReference type="EMBL" id="ACGP01000107">
    <property type="protein sequence ID" value="EEI24972.1"/>
    <property type="molecule type" value="Genomic_DNA"/>
</dbReference>
<protein>
    <submittedName>
        <fullName evidence="2">Uncharacterized protein</fullName>
    </submittedName>
</protein>
<evidence type="ECO:0000256" key="1">
    <source>
        <dbReference type="SAM" id="Phobius"/>
    </source>
</evidence>
<gene>
    <name evidence="2" type="ORF">HMPREF0519_0895</name>
</gene>
<keyword evidence="1" id="KW-0472">Membrane</keyword>
<keyword evidence="3" id="KW-1185">Reference proteome</keyword>
<evidence type="ECO:0000313" key="2">
    <source>
        <dbReference type="EMBL" id="EEI24972.1"/>
    </source>
</evidence>
<evidence type="ECO:0000313" key="3">
    <source>
        <dbReference type="Proteomes" id="UP000003752"/>
    </source>
</evidence>
<keyword evidence="1" id="KW-0812">Transmembrane</keyword>
<organism evidence="2 3">
    <name type="scientific">Lentilactobacillus hilgardii (strain ATCC 8290 / DSM 20176 / CCUG 30140 / JCM 1155 / KCTC 3500 / NBRC 15886 / NCIMB 8040 / NRRL B-1843 / 9)</name>
    <dbReference type="NCBI Taxonomy" id="1423757"/>
    <lineage>
        <taxon>Bacteria</taxon>
        <taxon>Bacillati</taxon>
        <taxon>Bacillota</taxon>
        <taxon>Bacilli</taxon>
        <taxon>Lactobacillales</taxon>
        <taxon>Lactobacillaceae</taxon>
        <taxon>Lentilactobacillus</taxon>
    </lineage>
</organism>
<name>C0XI34_LENH9</name>
<dbReference type="AlphaFoldDB" id="C0XI34"/>
<proteinExistence type="predicted"/>
<comment type="caution">
    <text evidence="2">The sequence shown here is derived from an EMBL/GenBank/DDBJ whole genome shotgun (WGS) entry which is preliminary data.</text>
</comment>
<reference evidence="2 3" key="1">
    <citation type="submission" date="2009-01" db="EMBL/GenBank/DDBJ databases">
        <authorList>
            <person name="Qin X."/>
            <person name="Bachman B."/>
            <person name="Battles P."/>
            <person name="Bell A."/>
            <person name="Bess C."/>
            <person name="Bickham C."/>
            <person name="Chaboub L."/>
            <person name="Chen D."/>
            <person name="Coyle M."/>
            <person name="Deiros D.R."/>
            <person name="Dinh H."/>
            <person name="Forbes L."/>
            <person name="Fowler G."/>
            <person name="Francisco L."/>
            <person name="Fu Q."/>
            <person name="Gubbala S."/>
            <person name="Hale W."/>
            <person name="Han Y."/>
            <person name="Hemphill L."/>
            <person name="Highlander S.K."/>
            <person name="Hirani K."/>
            <person name="Hogues M."/>
            <person name="Jackson L."/>
            <person name="Jakkamsetti A."/>
            <person name="Javaid M."/>
            <person name="Jiang H."/>
            <person name="Korchina V."/>
            <person name="Kovar C."/>
            <person name="Lara F."/>
            <person name="Lee S."/>
            <person name="Mata R."/>
            <person name="Mathew T."/>
            <person name="Moen C."/>
            <person name="Morales K."/>
            <person name="Munidasa M."/>
            <person name="Nazareth L."/>
            <person name="Ngo R."/>
            <person name="Nguyen L."/>
            <person name="Okwuonu G."/>
            <person name="Ongeri F."/>
            <person name="Patil S."/>
            <person name="Petrosino J."/>
            <person name="Pham C."/>
            <person name="Pham P."/>
            <person name="Pu L.-L."/>
            <person name="Puazo M."/>
            <person name="Raj R."/>
            <person name="Reid J."/>
            <person name="Rouhana J."/>
            <person name="Saada N."/>
            <person name="Shang Y."/>
            <person name="Simmons D."/>
            <person name="Thornton R."/>
            <person name="Warren J."/>
            <person name="Weissenberger G."/>
            <person name="Zhang J."/>
            <person name="Zhang L."/>
            <person name="Zhou C."/>
            <person name="Zhu D."/>
            <person name="Muzny D."/>
            <person name="Worley K."/>
            <person name="Gibbs R."/>
        </authorList>
    </citation>
    <scope>NUCLEOTIDE SEQUENCE [LARGE SCALE GENOMIC DNA]</scope>
    <source>
        <strain evidence="3">ATCC 8290 / DSM 20176 / CCUG 30140 / JCM 1155 / KCTC 3500 / NBRC 15886 / NCIMB 8040 / NRRL B-1843 / 9</strain>
    </source>
</reference>
<feature type="transmembrane region" description="Helical" evidence="1">
    <location>
        <begin position="19"/>
        <end position="38"/>
    </location>
</feature>
<dbReference type="HOGENOM" id="CLU_3185014_0_0_9"/>
<dbReference type="Proteomes" id="UP000003752">
    <property type="component" value="Unassembled WGS sequence"/>
</dbReference>
<accession>C0XI34</accession>